<proteinExistence type="predicted"/>
<reference evidence="14 15" key="1">
    <citation type="journal article" date="2020" name="Cell Host Microbe">
        <title>Functional and Genomic Variation between Human-Derived Isolates of Lachnospiraceae Reveals Inter- and Intra-Species Diversity.</title>
        <authorList>
            <person name="Sorbara M.T."/>
            <person name="Littmann E.R."/>
            <person name="Fontana E."/>
            <person name="Moody T.U."/>
            <person name="Kohout C.E."/>
            <person name="Gjonbalaj M."/>
            <person name="Eaton V."/>
            <person name="Seok R."/>
            <person name="Leiner I.M."/>
            <person name="Pamer E.G."/>
        </authorList>
    </citation>
    <scope>NUCLEOTIDE SEQUENCE [LARGE SCALE GENOMIC DNA]</scope>
    <source>
        <strain evidence="14 15">MSK.15.26</strain>
    </source>
</reference>
<dbReference type="InterPro" id="IPR003661">
    <property type="entry name" value="HisK_dim/P_dom"/>
</dbReference>
<evidence type="ECO:0000259" key="13">
    <source>
        <dbReference type="PROSITE" id="PS50885"/>
    </source>
</evidence>
<dbReference type="Proteomes" id="UP000822142">
    <property type="component" value="Unassembled WGS sequence"/>
</dbReference>
<feature type="transmembrane region" description="Helical" evidence="11">
    <location>
        <begin position="12"/>
        <end position="33"/>
    </location>
</feature>
<dbReference type="InterPro" id="IPR036890">
    <property type="entry name" value="HATPase_C_sf"/>
</dbReference>
<dbReference type="PANTHER" id="PTHR45528">
    <property type="entry name" value="SENSOR HISTIDINE KINASE CPXA"/>
    <property type="match status" value="1"/>
</dbReference>
<evidence type="ECO:0000259" key="12">
    <source>
        <dbReference type="PROSITE" id="PS50109"/>
    </source>
</evidence>
<keyword evidence="4" id="KW-0597">Phosphoprotein</keyword>
<accession>A0ABX2I7B1</accession>
<evidence type="ECO:0000256" key="11">
    <source>
        <dbReference type="SAM" id="Phobius"/>
    </source>
</evidence>
<feature type="transmembrane region" description="Helical" evidence="11">
    <location>
        <begin position="147"/>
        <end position="168"/>
    </location>
</feature>
<evidence type="ECO:0000256" key="5">
    <source>
        <dbReference type="ARBA" id="ARBA00022679"/>
    </source>
</evidence>
<protein>
    <recommendedName>
        <fullName evidence="3">histidine kinase</fullName>
        <ecNumber evidence="3">2.7.13.3</ecNumber>
    </recommendedName>
</protein>
<feature type="domain" description="HAMP" evidence="13">
    <location>
        <begin position="170"/>
        <end position="222"/>
    </location>
</feature>
<evidence type="ECO:0000313" key="15">
    <source>
        <dbReference type="Proteomes" id="UP000822142"/>
    </source>
</evidence>
<evidence type="ECO:0000256" key="7">
    <source>
        <dbReference type="ARBA" id="ARBA00022777"/>
    </source>
</evidence>
<dbReference type="PANTHER" id="PTHR45528:SF8">
    <property type="entry name" value="HISTIDINE KINASE"/>
    <property type="match status" value="1"/>
</dbReference>
<dbReference type="SMART" id="SM00388">
    <property type="entry name" value="HisKA"/>
    <property type="match status" value="1"/>
</dbReference>
<evidence type="ECO:0000256" key="10">
    <source>
        <dbReference type="ARBA" id="ARBA00023136"/>
    </source>
</evidence>
<dbReference type="InterPro" id="IPR036097">
    <property type="entry name" value="HisK_dim/P_sf"/>
</dbReference>
<evidence type="ECO:0000256" key="4">
    <source>
        <dbReference type="ARBA" id="ARBA00022553"/>
    </source>
</evidence>
<dbReference type="InterPro" id="IPR005467">
    <property type="entry name" value="His_kinase_dom"/>
</dbReference>
<dbReference type="RefSeq" id="WP_173747473.1">
    <property type="nucleotide sequence ID" value="NZ_JAAITA010000001.1"/>
</dbReference>
<dbReference type="PROSITE" id="PS50109">
    <property type="entry name" value="HIS_KIN"/>
    <property type="match status" value="1"/>
</dbReference>
<evidence type="ECO:0000313" key="14">
    <source>
        <dbReference type="EMBL" id="NSJ84982.1"/>
    </source>
</evidence>
<evidence type="ECO:0000256" key="2">
    <source>
        <dbReference type="ARBA" id="ARBA00004141"/>
    </source>
</evidence>
<comment type="caution">
    <text evidence="14">The sequence shown here is derived from an EMBL/GenBank/DDBJ whole genome shotgun (WGS) entry which is preliminary data.</text>
</comment>
<evidence type="ECO:0000256" key="8">
    <source>
        <dbReference type="ARBA" id="ARBA00022989"/>
    </source>
</evidence>
<evidence type="ECO:0000256" key="3">
    <source>
        <dbReference type="ARBA" id="ARBA00012438"/>
    </source>
</evidence>
<dbReference type="SUPFAM" id="SSF55874">
    <property type="entry name" value="ATPase domain of HSP90 chaperone/DNA topoisomerase II/histidine kinase"/>
    <property type="match status" value="1"/>
</dbReference>
<dbReference type="GO" id="GO:0016301">
    <property type="term" value="F:kinase activity"/>
    <property type="evidence" value="ECO:0007669"/>
    <property type="project" value="UniProtKB-KW"/>
</dbReference>
<evidence type="ECO:0000256" key="1">
    <source>
        <dbReference type="ARBA" id="ARBA00000085"/>
    </source>
</evidence>
<comment type="catalytic activity">
    <reaction evidence="1">
        <text>ATP + protein L-histidine = ADP + protein N-phospho-L-histidine.</text>
        <dbReference type="EC" id="2.7.13.3"/>
    </reaction>
</comment>
<dbReference type="Pfam" id="PF02518">
    <property type="entry name" value="HATPase_c"/>
    <property type="match status" value="1"/>
</dbReference>
<keyword evidence="7 14" id="KW-0418">Kinase</keyword>
<dbReference type="Gene3D" id="3.30.565.10">
    <property type="entry name" value="Histidine kinase-like ATPase, C-terminal domain"/>
    <property type="match status" value="1"/>
</dbReference>
<dbReference type="InterPro" id="IPR050398">
    <property type="entry name" value="HssS/ArlS-like"/>
</dbReference>
<dbReference type="Gene3D" id="1.10.287.130">
    <property type="match status" value="1"/>
</dbReference>
<dbReference type="EC" id="2.7.13.3" evidence="3"/>
<dbReference type="EMBL" id="JAAITA010000001">
    <property type="protein sequence ID" value="NSJ84982.1"/>
    <property type="molecule type" value="Genomic_DNA"/>
</dbReference>
<feature type="domain" description="Histidine kinase" evidence="12">
    <location>
        <begin position="237"/>
        <end position="446"/>
    </location>
</feature>
<sequence>MAKRQSCISLSLVLLRFTMTMLASMLLCALLWLGVLTQLQRTGIIYHGSVSNQQAEKMLAEKPDAFQTPNSDFLPAYGWFDPKGKVLESNASKKELRLLTNVLQQNTNDIHFYRYTYPDGTTLMLHWYYRREFVNPLLRRSLPPFEYLWWAILGIFWVLCLLLNTLWLGRRLKEKLKLFSQVSRKIGARELDFPLPHAGIREFDQALQAMDNMRQELSRSLSAQWTAQQERESEIAALTHDLKTPLTLIGGNAELLLEEDLPPNSRKMAETIGSANDRAIWYVTSLLEVSKGAEEPFVSSSLPQLFEELCRSAEALAVSRGIALRTEHHLKGTANLQKDRLLRAFLNVVLNAVEHTPPGKAVFLEGLETKNSWQIRVSDEGSGFSKGALAHATERLWRDDTSRSANSHHGLGLWFAAQVIKAHAGTLNLSNTPSGGMVTISFSSVSK</sequence>
<evidence type="ECO:0000256" key="6">
    <source>
        <dbReference type="ARBA" id="ARBA00022692"/>
    </source>
</evidence>
<organism evidence="14 15">
    <name type="scientific">Blautia hansenii</name>
    <name type="common">Ruminococcus hansenii</name>
    <dbReference type="NCBI Taxonomy" id="1322"/>
    <lineage>
        <taxon>Bacteria</taxon>
        <taxon>Bacillati</taxon>
        <taxon>Bacillota</taxon>
        <taxon>Clostridia</taxon>
        <taxon>Lachnospirales</taxon>
        <taxon>Lachnospiraceae</taxon>
        <taxon>Blautia</taxon>
    </lineage>
</organism>
<keyword evidence="9" id="KW-0902">Two-component regulatory system</keyword>
<dbReference type="InterPro" id="IPR003660">
    <property type="entry name" value="HAMP_dom"/>
</dbReference>
<keyword evidence="6 11" id="KW-0812">Transmembrane</keyword>
<dbReference type="Pfam" id="PF00512">
    <property type="entry name" value="HisKA"/>
    <property type="match status" value="1"/>
</dbReference>
<dbReference type="SMART" id="SM00304">
    <property type="entry name" value="HAMP"/>
    <property type="match status" value="1"/>
</dbReference>
<dbReference type="SMART" id="SM00387">
    <property type="entry name" value="HATPase_c"/>
    <property type="match status" value="1"/>
</dbReference>
<comment type="subcellular location">
    <subcellularLocation>
        <location evidence="2">Membrane</location>
        <topology evidence="2">Multi-pass membrane protein</topology>
    </subcellularLocation>
</comment>
<evidence type="ECO:0000256" key="9">
    <source>
        <dbReference type="ARBA" id="ARBA00023012"/>
    </source>
</evidence>
<dbReference type="InterPro" id="IPR003594">
    <property type="entry name" value="HATPase_dom"/>
</dbReference>
<gene>
    <name evidence="14" type="ORF">G5A70_02005</name>
</gene>
<keyword evidence="8 11" id="KW-1133">Transmembrane helix</keyword>
<dbReference type="PROSITE" id="PS50885">
    <property type="entry name" value="HAMP"/>
    <property type="match status" value="1"/>
</dbReference>
<keyword evidence="15" id="KW-1185">Reference proteome</keyword>
<dbReference type="SUPFAM" id="SSF47384">
    <property type="entry name" value="Homodimeric domain of signal transducing histidine kinase"/>
    <property type="match status" value="1"/>
</dbReference>
<name>A0ABX2I7B1_BLAHA</name>
<keyword evidence="10 11" id="KW-0472">Membrane</keyword>
<dbReference type="CDD" id="cd00082">
    <property type="entry name" value="HisKA"/>
    <property type="match status" value="1"/>
</dbReference>
<keyword evidence="5" id="KW-0808">Transferase</keyword>